<gene>
    <name evidence="1" type="ordered locus">MAV_0228</name>
</gene>
<sequence length="70" mass="7207">MKEKVSKLRIAAGVGLGAIGLSIAGSLMPAVASASPYVPHSGPLHPVRHYAANFLNPGWALTHPLRASVP</sequence>
<dbReference type="RefSeq" id="WP_003872589.1">
    <property type="nucleotide sequence ID" value="NC_008595.1"/>
</dbReference>
<dbReference type="HOGENOM" id="CLU_2753483_0_0_11"/>
<accession>A0A0H2ZR56</accession>
<organism evidence="1 2">
    <name type="scientific">Mycobacterium avium (strain 104)</name>
    <dbReference type="NCBI Taxonomy" id="243243"/>
    <lineage>
        <taxon>Bacteria</taxon>
        <taxon>Bacillati</taxon>
        <taxon>Actinomycetota</taxon>
        <taxon>Actinomycetes</taxon>
        <taxon>Mycobacteriales</taxon>
        <taxon>Mycobacteriaceae</taxon>
        <taxon>Mycobacterium</taxon>
        <taxon>Mycobacterium avium complex (MAC)</taxon>
    </lineage>
</organism>
<dbReference type="GeneID" id="75268146"/>
<evidence type="ECO:0000313" key="2">
    <source>
        <dbReference type="Proteomes" id="UP000001574"/>
    </source>
</evidence>
<protein>
    <submittedName>
        <fullName evidence="1">Uncharacterized protein</fullName>
    </submittedName>
</protein>
<reference evidence="1 2" key="1">
    <citation type="submission" date="2006-10" db="EMBL/GenBank/DDBJ databases">
        <authorList>
            <person name="Fleischmann R.D."/>
            <person name="Dodson R.J."/>
            <person name="Haft D.H."/>
            <person name="Merkel J.S."/>
            <person name="Nelson W.C."/>
            <person name="Fraser C.M."/>
        </authorList>
    </citation>
    <scope>NUCLEOTIDE SEQUENCE [LARGE SCALE GENOMIC DNA]</scope>
    <source>
        <strain evidence="1 2">104</strain>
    </source>
</reference>
<dbReference type="AlphaFoldDB" id="A0A0H2ZR56"/>
<proteinExistence type="predicted"/>
<evidence type="ECO:0000313" key="1">
    <source>
        <dbReference type="EMBL" id="ABK64732.1"/>
    </source>
</evidence>
<dbReference type="Proteomes" id="UP000001574">
    <property type="component" value="Chromosome"/>
</dbReference>
<name>A0A0H2ZR56_MYCA1</name>
<dbReference type="EMBL" id="CP000479">
    <property type="protein sequence ID" value="ABK64732.1"/>
    <property type="molecule type" value="Genomic_DNA"/>
</dbReference>
<dbReference type="KEGG" id="mav:MAV_0228"/>